<dbReference type="Pfam" id="PF02015">
    <property type="entry name" value="Glyco_hydro_45"/>
    <property type="match status" value="1"/>
</dbReference>
<dbReference type="InterPro" id="IPR036908">
    <property type="entry name" value="RlpA-like_sf"/>
</dbReference>
<dbReference type="PANTHER" id="PTHR39730">
    <property type="entry name" value="ENDOGLUCANASE 1"/>
    <property type="match status" value="1"/>
</dbReference>
<evidence type="ECO:0000256" key="10">
    <source>
        <dbReference type="PROSITE-ProRule" id="PRU10069"/>
    </source>
</evidence>
<evidence type="ECO:0000256" key="2">
    <source>
        <dbReference type="ARBA" id="ARBA00007793"/>
    </source>
</evidence>
<evidence type="ECO:0000256" key="1">
    <source>
        <dbReference type="ARBA" id="ARBA00000966"/>
    </source>
</evidence>
<feature type="signal peptide" evidence="12">
    <location>
        <begin position="1"/>
        <end position="21"/>
    </location>
</feature>
<sequence>MRSSALYFALAGPIAVRAASGTGQSTRYWDCCKPSCAWNDKAAVSAPALTCDANDNPISDANAVSGCDGGTSYTCSNYSPWAVSDTVAYGFAATALDGGSESTWCCACYALTFTSGSVKGKTMVVQSTNTGSDLGSNHFDLLMPGGGVGIFDGCSSEFGTALAGAQYGGISSQSQCDSYPEILQDGCNWRFDWFGNSDNPGLTFEQVQCPTEITDISGCKRDDDGDYPVFSGAGSSSGSSTSSAAAVASSAKTSSTVSSVKTSSTAVVKSEVPASSEAEAVEETKVSSAQGTKTAVAQTTQTTAKAESQAAEETEASIQTEAPATETKAATSKAATSKKTKTKTRSKSGCSAKSYTATLAAAGTAVSAASASTSTVALYQQCNGASDLFPNGALACAEGSTCVYSNDWYSQCQPN</sequence>
<dbReference type="AlphaFoldDB" id="A0A9P9IIM8"/>
<feature type="compositionally biased region" description="Low complexity" evidence="11">
    <location>
        <begin position="260"/>
        <end position="278"/>
    </location>
</feature>
<feature type="region of interest" description="Disordered" evidence="11">
    <location>
        <begin position="260"/>
        <end position="348"/>
    </location>
</feature>
<dbReference type="InterPro" id="IPR000254">
    <property type="entry name" value="CBD"/>
</dbReference>
<feature type="active site" description="Nucleophile" evidence="10">
    <location>
        <position position="30"/>
    </location>
</feature>
<dbReference type="InterPro" id="IPR000334">
    <property type="entry name" value="Glyco_hydro_45"/>
</dbReference>
<evidence type="ECO:0000256" key="6">
    <source>
        <dbReference type="ARBA" id="ARBA00023001"/>
    </source>
</evidence>
<dbReference type="InterPro" id="IPR052288">
    <property type="entry name" value="GH45_Enzymes"/>
</dbReference>
<comment type="caution">
    <text evidence="14">The sequence shown here is derived from an EMBL/GenBank/DDBJ whole genome shotgun (WGS) entry which is preliminary data.</text>
</comment>
<dbReference type="SMART" id="SM00236">
    <property type="entry name" value="fCBD"/>
    <property type="match status" value="1"/>
</dbReference>
<evidence type="ECO:0000256" key="4">
    <source>
        <dbReference type="ARBA" id="ARBA00022729"/>
    </source>
</evidence>
<dbReference type="PROSITE" id="PS51164">
    <property type="entry name" value="CBM1_2"/>
    <property type="match status" value="1"/>
</dbReference>
<evidence type="ECO:0000256" key="5">
    <source>
        <dbReference type="ARBA" id="ARBA00022801"/>
    </source>
</evidence>
<evidence type="ECO:0000313" key="15">
    <source>
        <dbReference type="Proteomes" id="UP000717696"/>
    </source>
</evidence>
<gene>
    <name evidence="14" type="ORF">B0J13DRAFT_161038</name>
</gene>
<dbReference type="SUPFAM" id="SSF57180">
    <property type="entry name" value="Cellulose-binding domain"/>
    <property type="match status" value="1"/>
</dbReference>
<proteinExistence type="inferred from homology"/>
<dbReference type="GO" id="GO:0030245">
    <property type="term" value="P:cellulose catabolic process"/>
    <property type="evidence" value="ECO:0007669"/>
    <property type="project" value="UniProtKB-KW"/>
</dbReference>
<name>A0A9P9IIM8_9HYPO</name>
<keyword evidence="9" id="KW-0624">Polysaccharide degradation</keyword>
<keyword evidence="6" id="KW-0136">Cellulose degradation</keyword>
<dbReference type="PROSITE" id="PS01140">
    <property type="entry name" value="GLYCOSYL_HYDROL_F45"/>
    <property type="match status" value="1"/>
</dbReference>
<dbReference type="OrthoDB" id="10035502at2759"/>
<dbReference type="Gene3D" id="2.40.40.10">
    <property type="entry name" value="RlpA-like domain"/>
    <property type="match status" value="1"/>
</dbReference>
<dbReference type="Pfam" id="PF00734">
    <property type="entry name" value="CBM_1"/>
    <property type="match status" value="1"/>
</dbReference>
<evidence type="ECO:0000256" key="3">
    <source>
        <dbReference type="ARBA" id="ARBA00012601"/>
    </source>
</evidence>
<keyword evidence="15" id="KW-1185">Reference proteome</keyword>
<dbReference type="PANTHER" id="PTHR39730:SF1">
    <property type="entry name" value="ENDOGLUCANASE 1"/>
    <property type="match status" value="1"/>
</dbReference>
<keyword evidence="8" id="KW-0326">Glycosidase</keyword>
<feature type="compositionally biased region" description="Low complexity" evidence="11">
    <location>
        <begin position="316"/>
        <end position="335"/>
    </location>
</feature>
<dbReference type="EMBL" id="JAGMUU010000027">
    <property type="protein sequence ID" value="KAH7121966.1"/>
    <property type="molecule type" value="Genomic_DNA"/>
</dbReference>
<dbReference type="GO" id="GO:0005576">
    <property type="term" value="C:extracellular region"/>
    <property type="evidence" value="ECO:0007669"/>
    <property type="project" value="InterPro"/>
</dbReference>
<organism evidence="14 15">
    <name type="scientific">Dactylonectria estremocensis</name>
    <dbReference type="NCBI Taxonomy" id="1079267"/>
    <lineage>
        <taxon>Eukaryota</taxon>
        <taxon>Fungi</taxon>
        <taxon>Dikarya</taxon>
        <taxon>Ascomycota</taxon>
        <taxon>Pezizomycotina</taxon>
        <taxon>Sordariomycetes</taxon>
        <taxon>Hypocreomycetidae</taxon>
        <taxon>Hypocreales</taxon>
        <taxon>Nectriaceae</taxon>
        <taxon>Dactylonectria</taxon>
    </lineage>
</organism>
<evidence type="ECO:0000256" key="7">
    <source>
        <dbReference type="ARBA" id="ARBA00023277"/>
    </source>
</evidence>
<evidence type="ECO:0000256" key="9">
    <source>
        <dbReference type="ARBA" id="ARBA00023326"/>
    </source>
</evidence>
<reference evidence="14" key="1">
    <citation type="journal article" date="2021" name="Nat. Commun.">
        <title>Genetic determinants of endophytism in the Arabidopsis root mycobiome.</title>
        <authorList>
            <person name="Mesny F."/>
            <person name="Miyauchi S."/>
            <person name="Thiergart T."/>
            <person name="Pickel B."/>
            <person name="Atanasova L."/>
            <person name="Karlsson M."/>
            <person name="Huettel B."/>
            <person name="Barry K.W."/>
            <person name="Haridas S."/>
            <person name="Chen C."/>
            <person name="Bauer D."/>
            <person name="Andreopoulos W."/>
            <person name="Pangilinan J."/>
            <person name="LaButti K."/>
            <person name="Riley R."/>
            <person name="Lipzen A."/>
            <person name="Clum A."/>
            <person name="Drula E."/>
            <person name="Henrissat B."/>
            <person name="Kohler A."/>
            <person name="Grigoriev I.V."/>
            <person name="Martin F.M."/>
            <person name="Hacquard S."/>
        </authorList>
    </citation>
    <scope>NUCLEOTIDE SEQUENCE</scope>
    <source>
        <strain evidence="14">MPI-CAGE-AT-0021</strain>
    </source>
</reference>
<evidence type="ECO:0000256" key="11">
    <source>
        <dbReference type="SAM" id="MobiDB-lite"/>
    </source>
</evidence>
<evidence type="ECO:0000256" key="12">
    <source>
        <dbReference type="SAM" id="SignalP"/>
    </source>
</evidence>
<evidence type="ECO:0000256" key="8">
    <source>
        <dbReference type="ARBA" id="ARBA00023295"/>
    </source>
</evidence>
<keyword evidence="4 12" id="KW-0732">Signal</keyword>
<comment type="similarity">
    <text evidence="2">Belongs to the glycosyl hydrolase 45 (cellulase K) family.</text>
</comment>
<dbReference type="EC" id="3.2.1.4" evidence="3 10"/>
<evidence type="ECO:0000259" key="13">
    <source>
        <dbReference type="PROSITE" id="PS51164"/>
    </source>
</evidence>
<protein>
    <recommendedName>
        <fullName evidence="3 10">Cellulase</fullName>
        <ecNumber evidence="3 10">3.2.1.4</ecNumber>
    </recommendedName>
</protein>
<comment type="catalytic activity">
    <reaction evidence="1 10">
        <text>Endohydrolysis of (1-&gt;4)-beta-D-glucosidic linkages in cellulose, lichenin and cereal beta-D-glucans.</text>
        <dbReference type="EC" id="3.2.1.4"/>
    </reaction>
</comment>
<feature type="compositionally biased region" description="Low complexity" evidence="11">
    <location>
        <begin position="286"/>
        <end position="309"/>
    </location>
</feature>
<feature type="chain" id="PRO_5040393203" description="Cellulase" evidence="12">
    <location>
        <begin position="22"/>
        <end position="415"/>
    </location>
</feature>
<dbReference type="GO" id="GO:0008810">
    <property type="term" value="F:cellulase activity"/>
    <property type="evidence" value="ECO:0007669"/>
    <property type="project" value="UniProtKB-EC"/>
</dbReference>
<dbReference type="GO" id="GO:0030248">
    <property type="term" value="F:cellulose binding"/>
    <property type="evidence" value="ECO:0007669"/>
    <property type="project" value="InterPro"/>
</dbReference>
<dbReference type="InterPro" id="IPR035971">
    <property type="entry name" value="CBD_sf"/>
</dbReference>
<accession>A0A9P9IIM8</accession>
<dbReference type="SUPFAM" id="SSF50685">
    <property type="entry name" value="Barwin-like endoglucanases"/>
    <property type="match status" value="1"/>
</dbReference>
<feature type="domain" description="CBM1" evidence="13">
    <location>
        <begin position="374"/>
        <end position="413"/>
    </location>
</feature>
<evidence type="ECO:0000313" key="14">
    <source>
        <dbReference type="EMBL" id="KAH7121966.1"/>
    </source>
</evidence>
<keyword evidence="7" id="KW-0119">Carbohydrate metabolism</keyword>
<dbReference type="Proteomes" id="UP000717696">
    <property type="component" value="Unassembled WGS sequence"/>
</dbReference>
<feature type="compositionally biased region" description="Basic residues" evidence="11">
    <location>
        <begin position="336"/>
        <end position="346"/>
    </location>
</feature>
<keyword evidence="5" id="KW-0378">Hydrolase</keyword>